<dbReference type="PANTHER" id="PTHR34653">
    <property type="match status" value="1"/>
</dbReference>
<evidence type="ECO:0000256" key="3">
    <source>
        <dbReference type="ARBA" id="ARBA00018024"/>
    </source>
</evidence>
<dbReference type="InterPro" id="IPR001624">
    <property type="entry name" value="FliE"/>
</dbReference>
<dbReference type="AlphaFoldDB" id="Q5GZL7"/>
<organism evidence="7 8">
    <name type="scientific">Xanthomonas oryzae pv. oryzae (strain KACC10331 / KXO85)</name>
    <dbReference type="NCBI Taxonomy" id="291331"/>
    <lineage>
        <taxon>Bacteria</taxon>
        <taxon>Pseudomonadati</taxon>
        <taxon>Pseudomonadota</taxon>
        <taxon>Gammaproteobacteria</taxon>
        <taxon>Lysobacterales</taxon>
        <taxon>Lysobacteraceae</taxon>
        <taxon>Xanthomonas</taxon>
    </lineage>
</organism>
<evidence type="ECO:0000256" key="1">
    <source>
        <dbReference type="ARBA" id="ARBA00004117"/>
    </source>
</evidence>
<protein>
    <recommendedName>
        <fullName evidence="3 5">Flagellar hook-basal body complex protein FliE</fullName>
    </recommendedName>
</protein>
<accession>Q5GZL7</accession>
<keyword evidence="4 5" id="KW-0975">Bacterial flagellum</keyword>
<evidence type="ECO:0000256" key="2">
    <source>
        <dbReference type="ARBA" id="ARBA00009272"/>
    </source>
</evidence>
<dbReference type="Proteomes" id="UP000006735">
    <property type="component" value="Chromosome"/>
</dbReference>
<evidence type="ECO:0000313" key="7">
    <source>
        <dbReference type="EMBL" id="AAW75854.1"/>
    </source>
</evidence>
<dbReference type="NCBIfam" id="TIGR00205">
    <property type="entry name" value="fliE"/>
    <property type="match status" value="1"/>
</dbReference>
<keyword evidence="7" id="KW-0966">Cell projection</keyword>
<feature type="region of interest" description="Disordered" evidence="6">
    <location>
        <begin position="1"/>
        <end position="21"/>
    </location>
</feature>
<evidence type="ECO:0000313" key="8">
    <source>
        <dbReference type="Proteomes" id="UP000006735"/>
    </source>
</evidence>
<evidence type="ECO:0000256" key="5">
    <source>
        <dbReference type="HAMAP-Rule" id="MF_00724"/>
    </source>
</evidence>
<keyword evidence="7" id="KW-0969">Cilium</keyword>
<name>Q5GZL7_XANOR</name>
<reference evidence="7 8" key="1">
    <citation type="journal article" date="2005" name="Nucleic Acids Res.">
        <title>The genome sequence of Xanthomonas oryzae pathovar oryzae KACC10331, the bacterial blight pathogen of rice.</title>
        <authorList>
            <person name="Lee B.M."/>
            <person name="Park Y.J."/>
            <person name="Park D.S."/>
            <person name="Kang H.W."/>
            <person name="Kim J.G."/>
            <person name="Song E.S."/>
            <person name="Park I.C."/>
            <person name="Yoon U.H."/>
            <person name="Hahn J.H."/>
            <person name="Koo B.S."/>
            <person name="Lee G.B."/>
            <person name="Kim H."/>
            <person name="Park H.S."/>
            <person name="Yoon K.O."/>
            <person name="Kim J.H."/>
            <person name="Jung C.H."/>
            <person name="Koh N.H."/>
            <person name="Seo J.S."/>
            <person name="Go S.J."/>
        </authorList>
    </citation>
    <scope>NUCLEOTIDE SEQUENCE [LARGE SCALE GENOMIC DNA]</scope>
    <source>
        <strain evidence="8">KACC10331 / KXO85</strain>
    </source>
</reference>
<gene>
    <name evidence="5 7" type="primary">fliE</name>
    <name evidence="7" type="ordered locus">XOO2600</name>
</gene>
<proteinExistence type="inferred from homology"/>
<dbReference type="EMBL" id="AE013598">
    <property type="protein sequence ID" value="AAW75854.1"/>
    <property type="molecule type" value="Genomic_DNA"/>
</dbReference>
<dbReference type="GO" id="GO:0003774">
    <property type="term" value="F:cytoskeletal motor activity"/>
    <property type="evidence" value="ECO:0007669"/>
    <property type="project" value="InterPro"/>
</dbReference>
<keyword evidence="8" id="KW-1185">Reference proteome</keyword>
<comment type="similarity">
    <text evidence="2 5">Belongs to the FliE family.</text>
</comment>
<dbReference type="GO" id="GO:0071973">
    <property type="term" value="P:bacterial-type flagellum-dependent cell motility"/>
    <property type="evidence" value="ECO:0007669"/>
    <property type="project" value="InterPro"/>
</dbReference>
<keyword evidence="7" id="KW-0282">Flagellum</keyword>
<sequence length="171" mass="18126">MPRSPAHKSLPAPGSRGTAPSLPPAPGYWHHFGTPLALVWMPPWLTAPMSDSVTSILSQIRSYQTQMGQGPMRAVGDAARGNQIQGLAGAQGTPATQASSFSETLRSAIGGVNEAQQRAGALSKAFEMGDPNADLARVMVASQQSQVAFRATVEVRNRLVQAYQDVMNMPL</sequence>
<comment type="subcellular location">
    <subcellularLocation>
        <location evidence="1 5">Bacterial flagellum basal body</location>
    </subcellularLocation>
</comment>
<dbReference type="HAMAP" id="MF_00724">
    <property type="entry name" value="FliE"/>
    <property type="match status" value="1"/>
</dbReference>
<evidence type="ECO:0000256" key="4">
    <source>
        <dbReference type="ARBA" id="ARBA00023143"/>
    </source>
</evidence>
<dbReference type="PRINTS" id="PR01006">
    <property type="entry name" value="FLGHOOKFLIE"/>
</dbReference>
<dbReference type="HOGENOM" id="CLU_147249_0_0_6"/>
<dbReference type="KEGG" id="xoo:XOO2600"/>
<dbReference type="Pfam" id="PF02049">
    <property type="entry name" value="FliE"/>
    <property type="match status" value="1"/>
</dbReference>
<dbReference type="STRING" id="291331.XOO2600"/>
<dbReference type="GO" id="GO:0009425">
    <property type="term" value="C:bacterial-type flagellum basal body"/>
    <property type="evidence" value="ECO:0007669"/>
    <property type="project" value="UniProtKB-SubCell"/>
</dbReference>
<dbReference type="PANTHER" id="PTHR34653:SF1">
    <property type="entry name" value="FLAGELLAR HOOK-BASAL BODY COMPLEX PROTEIN FLIE"/>
    <property type="match status" value="1"/>
</dbReference>
<dbReference type="GO" id="GO:0005198">
    <property type="term" value="F:structural molecule activity"/>
    <property type="evidence" value="ECO:0007669"/>
    <property type="project" value="UniProtKB-UniRule"/>
</dbReference>
<evidence type="ECO:0000256" key="6">
    <source>
        <dbReference type="SAM" id="MobiDB-lite"/>
    </source>
</evidence>